<evidence type="ECO:0000256" key="11">
    <source>
        <dbReference type="ARBA" id="ARBA00034524"/>
    </source>
</evidence>
<dbReference type="PANTHER" id="PTHR11048:SF28">
    <property type="entry name" value="4-HYDROXYBENZOATE POLYPRENYLTRANSFERASE, MITOCHONDRIAL"/>
    <property type="match status" value="1"/>
</dbReference>
<dbReference type="Gene3D" id="1.20.120.1780">
    <property type="entry name" value="UbiA prenyltransferase"/>
    <property type="match status" value="1"/>
</dbReference>
<feature type="transmembrane region" description="Helical" evidence="12">
    <location>
        <begin position="139"/>
        <end position="159"/>
    </location>
</feature>
<name>A0A351TZ32_9BACT</name>
<evidence type="ECO:0000256" key="12">
    <source>
        <dbReference type="SAM" id="Phobius"/>
    </source>
</evidence>
<dbReference type="InterPro" id="IPR000537">
    <property type="entry name" value="UbiA_prenyltransferase"/>
</dbReference>
<keyword evidence="6" id="KW-0808">Transferase</keyword>
<comment type="similarity">
    <text evidence="3">Belongs to the UbiA prenyltransferase family.</text>
</comment>
<keyword evidence="4" id="KW-1003">Cell membrane</keyword>
<dbReference type="GO" id="GO:0008412">
    <property type="term" value="F:4-hydroxybenzoate polyprenyltransferase activity"/>
    <property type="evidence" value="ECO:0007669"/>
    <property type="project" value="UniProtKB-EC"/>
</dbReference>
<keyword evidence="8 12" id="KW-0812">Transmembrane</keyword>
<evidence type="ECO:0000256" key="3">
    <source>
        <dbReference type="ARBA" id="ARBA00005985"/>
    </source>
</evidence>
<keyword evidence="9 12" id="KW-1133">Transmembrane helix</keyword>
<keyword evidence="10 12" id="KW-0472">Membrane</keyword>
<feature type="transmembrane region" description="Helical" evidence="12">
    <location>
        <begin position="89"/>
        <end position="108"/>
    </location>
</feature>
<evidence type="ECO:0000256" key="5">
    <source>
        <dbReference type="ARBA" id="ARBA00022519"/>
    </source>
</evidence>
<feature type="transmembrane region" description="Helical" evidence="12">
    <location>
        <begin position="165"/>
        <end position="188"/>
    </location>
</feature>
<feature type="transmembrane region" description="Helical" evidence="12">
    <location>
        <begin position="266"/>
        <end position="289"/>
    </location>
</feature>
<dbReference type="Proteomes" id="UP000777265">
    <property type="component" value="Unassembled WGS sequence"/>
</dbReference>
<dbReference type="STRING" id="909663.GCA_000512235_03009"/>
<organism evidence="13 14">
    <name type="scientific">Syntrophorhabdus aromaticivorans</name>
    <dbReference type="NCBI Taxonomy" id="328301"/>
    <lineage>
        <taxon>Bacteria</taxon>
        <taxon>Pseudomonadati</taxon>
        <taxon>Thermodesulfobacteriota</taxon>
        <taxon>Syntrophorhabdia</taxon>
        <taxon>Syntrophorhabdales</taxon>
        <taxon>Syntrophorhabdaceae</taxon>
        <taxon>Syntrophorhabdus</taxon>
    </lineage>
</organism>
<sequence length="292" mass="32626">MALARAVGRKVSGIIELIKFEHSIFALPFAMMALFMVYQGVPNPVKTLWIIICMVAARSASMSFNRIVDYEYDLRNPRTSGRPLQSGRVRMKEAWAFTVLMSVLFVISAAMLNRLAFCLSFVALPVLFAYSFTKRFTFLSHLVLGFTLGCSTIAVWIAVAEQISLVSALLCGGVTFWVAGFDIIYALQDREFDTGEDLKSIPVKFGADRAVRIASLFHGAALIFFFLVGIAGDTGIFYYGGLILITFFLFYEHHVVRKYGLSRINMAFFTVNGIVSIVFFLFSVADILLREV</sequence>
<evidence type="ECO:0000256" key="10">
    <source>
        <dbReference type="ARBA" id="ARBA00023136"/>
    </source>
</evidence>
<gene>
    <name evidence="13" type="ORF">GXY80_03920</name>
</gene>
<comment type="subcellular location">
    <subcellularLocation>
        <location evidence="2">Membrane</location>
        <topology evidence="2">Multi-pass membrane protein</topology>
    </subcellularLocation>
</comment>
<dbReference type="InterPro" id="IPR039653">
    <property type="entry name" value="Prenyltransferase"/>
</dbReference>
<keyword evidence="7" id="KW-0831">Ubiquinone biosynthesis</keyword>
<dbReference type="EMBL" id="JAAYEE010000070">
    <property type="protein sequence ID" value="NLW34617.1"/>
    <property type="molecule type" value="Genomic_DNA"/>
</dbReference>
<dbReference type="InterPro" id="IPR006371">
    <property type="entry name" value="Polyprenyltransferase_UbiA-li"/>
</dbReference>
<dbReference type="Pfam" id="PF01040">
    <property type="entry name" value="UbiA"/>
    <property type="match status" value="1"/>
</dbReference>
<reference evidence="13" key="1">
    <citation type="journal article" date="2020" name="Biotechnol. Biofuels">
        <title>New insights from the biogas microbiome by comprehensive genome-resolved metagenomics of nearly 1600 species originating from multiple anaerobic digesters.</title>
        <authorList>
            <person name="Campanaro S."/>
            <person name="Treu L."/>
            <person name="Rodriguez-R L.M."/>
            <person name="Kovalovszki A."/>
            <person name="Ziels R.M."/>
            <person name="Maus I."/>
            <person name="Zhu X."/>
            <person name="Kougias P.G."/>
            <person name="Basile A."/>
            <person name="Luo G."/>
            <person name="Schluter A."/>
            <person name="Konstantinidis K.T."/>
            <person name="Angelidaki I."/>
        </authorList>
    </citation>
    <scope>NUCLEOTIDE SEQUENCE</scope>
    <source>
        <strain evidence="13">AS06rmzACSIP_7</strain>
    </source>
</reference>
<comment type="caution">
    <text evidence="13">The sequence shown here is derived from an EMBL/GenBank/DDBJ whole genome shotgun (WGS) entry which is preliminary data.</text>
</comment>
<dbReference type="InterPro" id="IPR044878">
    <property type="entry name" value="UbiA_sf"/>
</dbReference>
<reference evidence="13" key="2">
    <citation type="submission" date="2020-01" db="EMBL/GenBank/DDBJ databases">
        <authorList>
            <person name="Campanaro S."/>
        </authorList>
    </citation>
    <scope>NUCLEOTIDE SEQUENCE</scope>
    <source>
        <strain evidence="13">AS06rmzACSIP_7</strain>
    </source>
</reference>
<dbReference type="EC" id="2.5.1.39" evidence="11"/>
<feature type="transmembrane region" description="Helical" evidence="12">
    <location>
        <begin position="20"/>
        <end position="41"/>
    </location>
</feature>
<dbReference type="GO" id="GO:0006744">
    <property type="term" value="P:ubiquinone biosynthetic process"/>
    <property type="evidence" value="ECO:0007669"/>
    <property type="project" value="UniProtKB-KW"/>
</dbReference>
<accession>A0A351TZ32</accession>
<evidence type="ECO:0000256" key="9">
    <source>
        <dbReference type="ARBA" id="ARBA00022989"/>
    </source>
</evidence>
<dbReference type="NCBIfam" id="TIGR01475">
    <property type="entry name" value="ubiA_other"/>
    <property type="match status" value="1"/>
</dbReference>
<evidence type="ECO:0000313" key="13">
    <source>
        <dbReference type="EMBL" id="NLW34617.1"/>
    </source>
</evidence>
<evidence type="ECO:0000256" key="7">
    <source>
        <dbReference type="ARBA" id="ARBA00022688"/>
    </source>
</evidence>
<dbReference type="FunFam" id="1.10.357.140:FF:000008">
    <property type="entry name" value="4-hydroxybenzoate octaprenyltransferase"/>
    <property type="match status" value="1"/>
</dbReference>
<dbReference type="Gene3D" id="1.10.357.140">
    <property type="entry name" value="UbiA prenyltransferase"/>
    <property type="match status" value="1"/>
</dbReference>
<evidence type="ECO:0000313" key="14">
    <source>
        <dbReference type="Proteomes" id="UP000777265"/>
    </source>
</evidence>
<dbReference type="PANTHER" id="PTHR11048">
    <property type="entry name" value="PRENYLTRANSFERASES"/>
    <property type="match status" value="1"/>
</dbReference>
<evidence type="ECO:0000256" key="1">
    <source>
        <dbReference type="ARBA" id="ARBA00001946"/>
    </source>
</evidence>
<evidence type="ECO:0000256" key="8">
    <source>
        <dbReference type="ARBA" id="ARBA00022692"/>
    </source>
</evidence>
<protein>
    <recommendedName>
        <fullName evidence="11">4-hydroxybenzoate polyprenyltransferase</fullName>
        <ecNumber evidence="11">2.5.1.39</ecNumber>
    </recommendedName>
</protein>
<dbReference type="CDD" id="cd13959">
    <property type="entry name" value="PT_UbiA_COQ2"/>
    <property type="match status" value="1"/>
</dbReference>
<comment type="cofactor">
    <cofactor evidence="1">
        <name>Mg(2+)</name>
        <dbReference type="ChEBI" id="CHEBI:18420"/>
    </cofactor>
</comment>
<keyword evidence="5" id="KW-0997">Cell inner membrane</keyword>
<feature type="transmembrane region" description="Helical" evidence="12">
    <location>
        <begin position="236"/>
        <end position="254"/>
    </location>
</feature>
<dbReference type="FunFam" id="1.20.120.1780:FF:000001">
    <property type="entry name" value="4-hydroxybenzoate octaprenyltransferase"/>
    <property type="match status" value="1"/>
</dbReference>
<proteinExistence type="inferred from homology"/>
<feature type="transmembrane region" description="Helical" evidence="12">
    <location>
        <begin position="209"/>
        <end position="230"/>
    </location>
</feature>
<dbReference type="GO" id="GO:0005886">
    <property type="term" value="C:plasma membrane"/>
    <property type="evidence" value="ECO:0007669"/>
    <property type="project" value="TreeGrafter"/>
</dbReference>
<evidence type="ECO:0000256" key="4">
    <source>
        <dbReference type="ARBA" id="ARBA00022475"/>
    </source>
</evidence>
<dbReference type="AlphaFoldDB" id="A0A351TZ32"/>
<evidence type="ECO:0000256" key="2">
    <source>
        <dbReference type="ARBA" id="ARBA00004141"/>
    </source>
</evidence>
<evidence type="ECO:0000256" key="6">
    <source>
        <dbReference type="ARBA" id="ARBA00022679"/>
    </source>
</evidence>